<evidence type="ECO:0000313" key="3">
    <source>
        <dbReference type="Proteomes" id="UP000326912"/>
    </source>
</evidence>
<gene>
    <name evidence="2" type="ORF">KDW_38650</name>
</gene>
<accession>A0A5J4KQ34</accession>
<proteinExistence type="predicted"/>
<dbReference type="EMBL" id="BKZW01000002">
    <property type="protein sequence ID" value="GER89703.1"/>
    <property type="molecule type" value="Genomic_DNA"/>
</dbReference>
<keyword evidence="3" id="KW-1185">Reference proteome</keyword>
<feature type="region of interest" description="Disordered" evidence="1">
    <location>
        <begin position="17"/>
        <end position="48"/>
    </location>
</feature>
<protein>
    <submittedName>
        <fullName evidence="2">Uncharacterized protein</fullName>
    </submittedName>
</protein>
<dbReference type="Proteomes" id="UP000326912">
    <property type="component" value="Unassembled WGS sequence"/>
</dbReference>
<organism evidence="2 3">
    <name type="scientific">Dictyobacter vulcani</name>
    <dbReference type="NCBI Taxonomy" id="2607529"/>
    <lineage>
        <taxon>Bacteria</taxon>
        <taxon>Bacillati</taxon>
        <taxon>Chloroflexota</taxon>
        <taxon>Ktedonobacteria</taxon>
        <taxon>Ktedonobacterales</taxon>
        <taxon>Dictyobacteraceae</taxon>
        <taxon>Dictyobacter</taxon>
    </lineage>
</organism>
<evidence type="ECO:0000256" key="1">
    <source>
        <dbReference type="SAM" id="MobiDB-lite"/>
    </source>
</evidence>
<dbReference type="AlphaFoldDB" id="A0A5J4KQ34"/>
<name>A0A5J4KQ34_9CHLR</name>
<sequence>MILPFSFQYAQEAHIHPTLGETVGAETESQTSSDGIVKTDSEQDSDEG</sequence>
<evidence type="ECO:0000313" key="2">
    <source>
        <dbReference type="EMBL" id="GER89703.1"/>
    </source>
</evidence>
<reference evidence="2 3" key="1">
    <citation type="submission" date="2019-10" db="EMBL/GenBank/DDBJ databases">
        <title>Dictyobacter vulcani sp. nov., within the class Ktedonobacteria, isolated from soil of volcanic Mt. Zao.</title>
        <authorList>
            <person name="Zheng Y."/>
            <person name="Wang C.M."/>
            <person name="Sakai Y."/>
            <person name="Abe K."/>
            <person name="Yokota A."/>
            <person name="Yabe S."/>
        </authorList>
    </citation>
    <scope>NUCLEOTIDE SEQUENCE [LARGE SCALE GENOMIC DNA]</scope>
    <source>
        <strain evidence="2 3">W12</strain>
    </source>
</reference>
<dbReference type="RefSeq" id="WP_162005392.1">
    <property type="nucleotide sequence ID" value="NZ_BKZW01000002.1"/>
</dbReference>
<comment type="caution">
    <text evidence="2">The sequence shown here is derived from an EMBL/GenBank/DDBJ whole genome shotgun (WGS) entry which is preliminary data.</text>
</comment>